<evidence type="ECO:0000256" key="2">
    <source>
        <dbReference type="ARBA" id="ARBA00022898"/>
    </source>
</evidence>
<comment type="similarity">
    <text evidence="3">Belongs to the class-I pyridoxal-phosphate-dependent aminotransferase family.</text>
</comment>
<dbReference type="Gene3D" id="3.90.1150.10">
    <property type="entry name" value="Aspartate Aminotransferase, domain 1"/>
    <property type="match status" value="1"/>
</dbReference>
<dbReference type="SUPFAM" id="SSF53383">
    <property type="entry name" value="PLP-dependent transferases"/>
    <property type="match status" value="1"/>
</dbReference>
<feature type="domain" description="Aminotransferase class I/classII large" evidence="5">
    <location>
        <begin position="127"/>
        <end position="376"/>
    </location>
</feature>
<gene>
    <name evidence="6" type="ORF">WM40_21630</name>
</gene>
<comment type="cofactor">
    <cofactor evidence="1 3">
        <name>pyridoxal 5'-phosphate</name>
        <dbReference type="ChEBI" id="CHEBI:597326"/>
    </cofactor>
</comment>
<evidence type="ECO:0000259" key="5">
    <source>
        <dbReference type="Pfam" id="PF00155"/>
    </source>
</evidence>
<dbReference type="Gene3D" id="3.40.640.10">
    <property type="entry name" value="Type I PLP-dependent aspartate aminotransferase-like (Major domain)"/>
    <property type="match status" value="2"/>
</dbReference>
<protein>
    <recommendedName>
        <fullName evidence="3">Aminotransferase</fullName>
        <ecNumber evidence="3">2.6.1.-</ecNumber>
    </recommendedName>
</protein>
<dbReference type="PANTHER" id="PTHR42885:SF1">
    <property type="entry name" value="THREONINE-PHOSPHATE DECARBOXYLASE"/>
    <property type="match status" value="1"/>
</dbReference>
<evidence type="ECO:0000313" key="6">
    <source>
        <dbReference type="EMBL" id="KKB61708.1"/>
    </source>
</evidence>
<accession>A0A0F5JV29</accession>
<dbReference type="STRING" id="28092.WM40_21630"/>
<dbReference type="Pfam" id="PF00155">
    <property type="entry name" value="Aminotran_1_2"/>
    <property type="match status" value="1"/>
</dbReference>
<dbReference type="EC" id="2.6.1.-" evidence="3"/>
<dbReference type="InterPro" id="IPR004838">
    <property type="entry name" value="NHTrfase_class1_PyrdxlP-BS"/>
</dbReference>
<keyword evidence="2" id="KW-0663">Pyridoxal phosphate</keyword>
<dbReference type="InterPro" id="IPR015421">
    <property type="entry name" value="PyrdxlP-dep_Trfase_major"/>
</dbReference>
<proteinExistence type="inferred from homology"/>
<dbReference type="Proteomes" id="UP000033618">
    <property type="component" value="Unassembled WGS sequence"/>
</dbReference>
<dbReference type="InterPro" id="IPR015422">
    <property type="entry name" value="PyrdxlP-dep_Trfase_small"/>
</dbReference>
<evidence type="ECO:0000256" key="3">
    <source>
        <dbReference type="RuleBase" id="RU000481"/>
    </source>
</evidence>
<organism evidence="6 7">
    <name type="scientific">Robbsia andropogonis</name>
    <dbReference type="NCBI Taxonomy" id="28092"/>
    <lineage>
        <taxon>Bacteria</taxon>
        <taxon>Pseudomonadati</taxon>
        <taxon>Pseudomonadota</taxon>
        <taxon>Betaproteobacteria</taxon>
        <taxon>Burkholderiales</taxon>
        <taxon>Burkholderiaceae</taxon>
        <taxon>Robbsia</taxon>
    </lineage>
</organism>
<dbReference type="InterPro" id="IPR004839">
    <property type="entry name" value="Aminotransferase_I/II_large"/>
</dbReference>
<dbReference type="PANTHER" id="PTHR42885">
    <property type="entry name" value="HISTIDINOL-PHOSPHATE AMINOTRANSFERASE-RELATED"/>
    <property type="match status" value="1"/>
</dbReference>
<dbReference type="AlphaFoldDB" id="A0A0F5JV29"/>
<feature type="region of interest" description="Disordered" evidence="4">
    <location>
        <begin position="379"/>
        <end position="401"/>
    </location>
</feature>
<dbReference type="CDD" id="cd00609">
    <property type="entry name" value="AAT_like"/>
    <property type="match status" value="1"/>
</dbReference>
<keyword evidence="7" id="KW-1185">Reference proteome</keyword>
<keyword evidence="3" id="KW-0032">Aminotransferase</keyword>
<name>A0A0F5JV29_9BURK</name>
<dbReference type="InterPro" id="IPR015424">
    <property type="entry name" value="PyrdxlP-dep_Trfase"/>
</dbReference>
<reference evidence="6 7" key="1">
    <citation type="submission" date="2015-03" db="EMBL/GenBank/DDBJ databases">
        <title>Draft Genome Sequence of Burkholderia andropogonis type strain ICMP2807, isolated from Sorghum bicolor.</title>
        <authorList>
            <person name="Lopes-Santos L."/>
            <person name="Castro D.B."/>
            <person name="Ottoboni L.M."/>
            <person name="Park D."/>
            <person name="Weirc B.S."/>
            <person name="Destefano S.A."/>
        </authorList>
    </citation>
    <scope>NUCLEOTIDE SEQUENCE [LARGE SCALE GENOMIC DNA]</scope>
    <source>
        <strain evidence="6 7">ICMP2807</strain>
    </source>
</reference>
<dbReference type="EMBL" id="LAQU01000034">
    <property type="protein sequence ID" value="KKB61708.1"/>
    <property type="molecule type" value="Genomic_DNA"/>
</dbReference>
<keyword evidence="3" id="KW-0808">Transferase</keyword>
<comment type="caution">
    <text evidence="6">The sequence shown here is derived from an EMBL/GenBank/DDBJ whole genome shotgun (WGS) entry which is preliminary data.</text>
</comment>
<sequence>MPSLPPRPSVRRDVVVHGGDLQRAIDRYKRPREAWLDLSTGINPQAYPVSMPPPGIWRMLPDDHDDLAEVAAAYYGCHASAILPVAGTQAVIRALPGILAAMGSVPNAMAPESTCSPPAPLPLGDAAVATLTYGEYAPAFTAAGIRVHRFDPADPAPLDTLPDTVRYLVVVNPNNPTTDRHTVARLHRWRETLARRGGTLIVDEAFADAYACAPVDAAMDRDVAETPTDVPTHPTAPLSPPEPGCASIISKDITQDGLIVLRSVGKFFGLAGIRAGFVVASPAVCDALRGHLGAWTVAGPARHAAREALQDRPWQEAMRQTLRAQSRGLYAILVKHGFPARITPLFAWWPYAEALTLQAQLAEYGIWIRCFPAPSFQTSPSVAPDTSADRADGLTPTPSLPSVRIGLPGTDAALTRLDQALQAIGQAKRSASA</sequence>
<evidence type="ECO:0000256" key="1">
    <source>
        <dbReference type="ARBA" id="ARBA00001933"/>
    </source>
</evidence>
<dbReference type="PATRIC" id="fig|28092.6.peg.5091"/>
<dbReference type="PROSITE" id="PS00105">
    <property type="entry name" value="AA_TRANSFER_CLASS_1"/>
    <property type="match status" value="1"/>
</dbReference>
<dbReference type="GO" id="GO:0008483">
    <property type="term" value="F:transaminase activity"/>
    <property type="evidence" value="ECO:0007669"/>
    <property type="project" value="UniProtKB-KW"/>
</dbReference>
<evidence type="ECO:0000313" key="7">
    <source>
        <dbReference type="Proteomes" id="UP000033618"/>
    </source>
</evidence>
<evidence type="ECO:0000256" key="4">
    <source>
        <dbReference type="SAM" id="MobiDB-lite"/>
    </source>
</evidence>
<dbReference type="GO" id="GO:0030170">
    <property type="term" value="F:pyridoxal phosphate binding"/>
    <property type="evidence" value="ECO:0007669"/>
    <property type="project" value="InterPro"/>
</dbReference>